<name>A0A432YSK7_9GAMM</name>
<comment type="caution">
    <text evidence="12">The sequence shown here is derived from an EMBL/GenBank/DDBJ whole genome shotgun (WGS) entry which is preliminary data.</text>
</comment>
<dbReference type="GO" id="GO:0005886">
    <property type="term" value="C:plasma membrane"/>
    <property type="evidence" value="ECO:0007669"/>
    <property type="project" value="UniProtKB-SubCell"/>
</dbReference>
<evidence type="ECO:0000256" key="4">
    <source>
        <dbReference type="ARBA" id="ARBA00022475"/>
    </source>
</evidence>
<evidence type="ECO:0000256" key="11">
    <source>
        <dbReference type="SAM" id="SignalP"/>
    </source>
</evidence>
<dbReference type="InterPro" id="IPR005503">
    <property type="entry name" value="FliL"/>
</dbReference>
<dbReference type="GO" id="GO:0006935">
    <property type="term" value="P:chemotaxis"/>
    <property type="evidence" value="ECO:0007669"/>
    <property type="project" value="UniProtKB-KW"/>
</dbReference>
<accession>A0A432YSK7</accession>
<evidence type="ECO:0000256" key="5">
    <source>
        <dbReference type="ARBA" id="ARBA00022500"/>
    </source>
</evidence>
<keyword evidence="9 10" id="KW-0472">Membrane</keyword>
<dbReference type="PANTHER" id="PTHR35091">
    <property type="entry name" value="FLAGELLAR PROTEIN FLIL"/>
    <property type="match status" value="1"/>
</dbReference>
<dbReference type="PANTHER" id="PTHR35091:SF5">
    <property type="entry name" value="FLAGELLAR PROTEIN FLIL"/>
    <property type="match status" value="1"/>
</dbReference>
<comment type="subcellular location">
    <subcellularLocation>
        <location evidence="10">Cell inner membrane</location>
    </subcellularLocation>
    <subcellularLocation>
        <location evidence="2">Cell membrane</location>
        <topology evidence="2">Single-pass membrane protein</topology>
    </subcellularLocation>
</comment>
<protein>
    <recommendedName>
        <fullName evidence="10">Flagellar protein FliL</fullName>
    </recommendedName>
</protein>
<keyword evidence="10" id="KW-0997">Cell inner membrane</keyword>
<feature type="chain" id="PRO_5019343843" description="Flagellar protein FliL" evidence="11">
    <location>
        <begin position="23"/>
        <end position="132"/>
    </location>
</feature>
<evidence type="ECO:0000256" key="9">
    <source>
        <dbReference type="ARBA" id="ARBA00023136"/>
    </source>
</evidence>
<keyword evidence="6" id="KW-0812">Transmembrane</keyword>
<organism evidence="12 13">
    <name type="scientific">Idiomarina piscisalsi</name>
    <dbReference type="NCBI Taxonomy" id="1096243"/>
    <lineage>
        <taxon>Bacteria</taxon>
        <taxon>Pseudomonadati</taxon>
        <taxon>Pseudomonadota</taxon>
        <taxon>Gammaproteobacteria</taxon>
        <taxon>Alteromonadales</taxon>
        <taxon>Idiomarinaceae</taxon>
        <taxon>Idiomarina</taxon>
    </lineage>
</organism>
<feature type="signal peptide" evidence="11">
    <location>
        <begin position="1"/>
        <end position="22"/>
    </location>
</feature>
<evidence type="ECO:0000256" key="7">
    <source>
        <dbReference type="ARBA" id="ARBA00022779"/>
    </source>
</evidence>
<dbReference type="AlphaFoldDB" id="A0A432YSK7"/>
<dbReference type="Proteomes" id="UP000288361">
    <property type="component" value="Unassembled WGS sequence"/>
</dbReference>
<keyword evidence="7 10" id="KW-0283">Flagellar rotation</keyword>
<reference evidence="12 13" key="1">
    <citation type="journal article" date="2011" name="Front. Microbiol.">
        <title>Genomic signatures of strain selection and enhancement in Bacillus atrophaeus var. globigii, a historical biowarfare simulant.</title>
        <authorList>
            <person name="Gibbons H.S."/>
            <person name="Broomall S.M."/>
            <person name="McNew L.A."/>
            <person name="Daligault H."/>
            <person name="Chapman C."/>
            <person name="Bruce D."/>
            <person name="Karavis M."/>
            <person name="Krepps M."/>
            <person name="McGregor P.A."/>
            <person name="Hong C."/>
            <person name="Park K.H."/>
            <person name="Akmal A."/>
            <person name="Feldman A."/>
            <person name="Lin J.S."/>
            <person name="Chang W.E."/>
            <person name="Higgs B.W."/>
            <person name="Demirev P."/>
            <person name="Lindquist J."/>
            <person name="Liem A."/>
            <person name="Fochler E."/>
            <person name="Read T.D."/>
            <person name="Tapia R."/>
            <person name="Johnson S."/>
            <person name="Bishop-Lilly K.A."/>
            <person name="Detter C."/>
            <person name="Han C."/>
            <person name="Sozhamannan S."/>
            <person name="Rosenzweig C.N."/>
            <person name="Skowronski E.W."/>
        </authorList>
    </citation>
    <scope>NUCLEOTIDE SEQUENCE [LARGE SCALE GENOMIC DNA]</scope>
    <source>
        <strain evidence="12 13">TPS4-2</strain>
    </source>
</reference>
<dbReference type="Pfam" id="PF03748">
    <property type="entry name" value="FliL"/>
    <property type="match status" value="1"/>
</dbReference>
<keyword evidence="12" id="KW-0969">Cilium</keyword>
<comment type="function">
    <text evidence="1 10">Controls the rotational direction of flagella during chemotaxis.</text>
</comment>
<dbReference type="GO" id="GO:0071978">
    <property type="term" value="P:bacterial-type flagellum-dependent swarming motility"/>
    <property type="evidence" value="ECO:0007669"/>
    <property type="project" value="TreeGrafter"/>
</dbReference>
<evidence type="ECO:0000256" key="10">
    <source>
        <dbReference type="RuleBase" id="RU364125"/>
    </source>
</evidence>
<keyword evidence="5 10" id="KW-0145">Chemotaxis</keyword>
<comment type="similarity">
    <text evidence="3 10">Belongs to the FliL family.</text>
</comment>
<gene>
    <name evidence="12" type="ORF">CWI73_07925</name>
</gene>
<sequence>MKLIRTLGLLLTMCLLSTVASAQDDVAYYGFEPDITTNFIKEGNDYRLGFVRVAVEVMVPDPSYVSVVEHHAPLLRNEFISILSTATERQVRTMTGRDQLRLKCLERAKELMTQETGNPVIKEVIFTKYIYQ</sequence>
<evidence type="ECO:0000313" key="12">
    <source>
        <dbReference type="EMBL" id="RUO64610.1"/>
    </source>
</evidence>
<evidence type="ECO:0000313" key="13">
    <source>
        <dbReference type="Proteomes" id="UP000288361"/>
    </source>
</evidence>
<dbReference type="RefSeq" id="WP_126752269.1">
    <property type="nucleotide sequence ID" value="NZ_JBHUMT010000001.1"/>
</dbReference>
<keyword evidence="12" id="KW-0966">Cell projection</keyword>
<dbReference type="EMBL" id="PIQA01000004">
    <property type="protein sequence ID" value="RUO64610.1"/>
    <property type="molecule type" value="Genomic_DNA"/>
</dbReference>
<evidence type="ECO:0000256" key="1">
    <source>
        <dbReference type="ARBA" id="ARBA00002254"/>
    </source>
</evidence>
<evidence type="ECO:0000256" key="6">
    <source>
        <dbReference type="ARBA" id="ARBA00022692"/>
    </source>
</evidence>
<dbReference type="GO" id="GO:0009425">
    <property type="term" value="C:bacterial-type flagellum basal body"/>
    <property type="evidence" value="ECO:0007669"/>
    <property type="project" value="InterPro"/>
</dbReference>
<evidence type="ECO:0000256" key="8">
    <source>
        <dbReference type="ARBA" id="ARBA00022989"/>
    </source>
</evidence>
<keyword evidence="8" id="KW-1133">Transmembrane helix</keyword>
<proteinExistence type="inferred from homology"/>
<keyword evidence="4" id="KW-1003">Cell membrane</keyword>
<evidence type="ECO:0000256" key="2">
    <source>
        <dbReference type="ARBA" id="ARBA00004162"/>
    </source>
</evidence>
<keyword evidence="11" id="KW-0732">Signal</keyword>
<evidence type="ECO:0000256" key="3">
    <source>
        <dbReference type="ARBA" id="ARBA00008281"/>
    </source>
</evidence>
<keyword evidence="12" id="KW-0282">Flagellum</keyword>